<evidence type="ECO:0000256" key="1">
    <source>
        <dbReference type="SAM" id="MobiDB-lite"/>
    </source>
</evidence>
<reference evidence="2 3" key="1">
    <citation type="journal article" date="2022" name="Front. Microbiol.">
        <title>Identification and characterization of a novel class of self-sufficient cytochrome P450 hydroxylase involved in cyclohexanecarboxylate degradation in Paraburkholderia terrae strain KU-64.</title>
        <authorList>
            <person name="Yamamoto T."/>
            <person name="Hasegawa Y."/>
            <person name="Iwaki H."/>
        </authorList>
    </citation>
    <scope>NUCLEOTIDE SEQUENCE [LARGE SCALE GENOMIC DNA]</scope>
    <source>
        <strain evidence="2 3">KU-64</strain>
    </source>
</reference>
<evidence type="ECO:0000313" key="3">
    <source>
        <dbReference type="Proteomes" id="UP001319874"/>
    </source>
</evidence>
<dbReference type="Proteomes" id="UP001319874">
    <property type="component" value="Chromosome 2"/>
</dbReference>
<organism evidence="2 3">
    <name type="scientific">Paraburkholderia terrae</name>
    <dbReference type="NCBI Taxonomy" id="311230"/>
    <lineage>
        <taxon>Bacteria</taxon>
        <taxon>Pseudomonadati</taxon>
        <taxon>Pseudomonadota</taxon>
        <taxon>Betaproteobacteria</taxon>
        <taxon>Burkholderiales</taxon>
        <taxon>Burkholderiaceae</taxon>
        <taxon>Paraburkholderia</taxon>
    </lineage>
</organism>
<dbReference type="EMBL" id="AP024956">
    <property type="protein sequence ID" value="BCZ80196.1"/>
    <property type="molecule type" value="Genomic_DNA"/>
</dbReference>
<name>A0ABN6JIN9_9BURK</name>
<protein>
    <submittedName>
        <fullName evidence="2">Uncharacterized protein</fullName>
    </submittedName>
</protein>
<feature type="region of interest" description="Disordered" evidence="1">
    <location>
        <begin position="1"/>
        <end position="40"/>
    </location>
</feature>
<proteinExistence type="predicted"/>
<gene>
    <name evidence="2" type="ORF">PTKU64_38710</name>
</gene>
<keyword evidence="3" id="KW-1185">Reference proteome</keyword>
<sequence length="64" mass="6991">MIDQMEEEIGQQHNARPELKTAQNGLHPKPQFTDARDMPSTLLVPDCGERCVAHGAQSSGLAAY</sequence>
<evidence type="ECO:0000313" key="2">
    <source>
        <dbReference type="EMBL" id="BCZ80196.1"/>
    </source>
</evidence>
<accession>A0ABN6JIN9</accession>